<dbReference type="AlphaFoldDB" id="A0A0I9WQS0"/>
<organism evidence="3 4">
    <name type="scientific">Enterococcus cecorum</name>
    <dbReference type="NCBI Taxonomy" id="44008"/>
    <lineage>
        <taxon>Bacteria</taxon>
        <taxon>Bacillati</taxon>
        <taxon>Bacillota</taxon>
        <taxon>Bacilli</taxon>
        <taxon>Lactobacillales</taxon>
        <taxon>Enterococcaceae</taxon>
        <taxon>Enterococcus</taxon>
    </lineage>
</organism>
<dbReference type="EMBL" id="NFLC01000011">
    <property type="protein sequence ID" value="OUQ10275.1"/>
    <property type="molecule type" value="Genomic_DNA"/>
</dbReference>
<feature type="transmembrane region" description="Helical" evidence="1">
    <location>
        <begin position="43"/>
        <end position="61"/>
    </location>
</feature>
<accession>A0A0I9WQS0</accession>
<gene>
    <name evidence="3" type="ORF">B5E88_06935</name>
    <name evidence="2" type="ORF">P7H47_06610</name>
</gene>
<dbReference type="Proteomes" id="UP000196074">
    <property type="component" value="Unassembled WGS sequence"/>
</dbReference>
<feature type="transmembrane region" description="Helical" evidence="1">
    <location>
        <begin position="92"/>
        <end position="110"/>
    </location>
</feature>
<feature type="transmembrane region" description="Helical" evidence="1">
    <location>
        <begin position="122"/>
        <end position="144"/>
    </location>
</feature>
<sequence length="186" mass="21786">MYNEFLRFIYNKKRYGFDSFSDGLYLVIFLCGTLLILKGNPEVNLFLYLLFFAFTNMIVLANEELEYEIRTDQIKYIELSSQGVFQVYAKRAVIYFTYSALLFLLCAAFISPVSIPVQLGSLWIALFCGILFFALYQLVIWLTIRYQRISVVVDFFYTILLFYSGMVFPLKHGFSFGQFLIQTFLS</sequence>
<evidence type="ECO:0000313" key="2">
    <source>
        <dbReference type="EMBL" id="MDT2796913.1"/>
    </source>
</evidence>
<dbReference type="RefSeq" id="WP_016250663.1">
    <property type="nucleotide sequence ID" value="NZ_AP035890.1"/>
</dbReference>
<dbReference type="Proteomes" id="UP001255696">
    <property type="component" value="Unassembled WGS sequence"/>
</dbReference>
<dbReference type="EMBL" id="JARQBI010000013">
    <property type="protein sequence ID" value="MDT2796913.1"/>
    <property type="molecule type" value="Genomic_DNA"/>
</dbReference>
<evidence type="ECO:0000313" key="3">
    <source>
        <dbReference type="EMBL" id="OUQ10275.1"/>
    </source>
</evidence>
<protein>
    <recommendedName>
        <fullName evidence="5">ABC-2 type transporter domain-containing protein</fullName>
    </recommendedName>
</protein>
<reference evidence="4" key="1">
    <citation type="submission" date="2017-04" db="EMBL/GenBank/DDBJ databases">
        <title>Function of individual gut microbiota members based on whole genome sequencing of pure cultures obtained from chicken caecum.</title>
        <authorList>
            <person name="Medvecky M."/>
            <person name="Cejkova D."/>
            <person name="Polansky O."/>
            <person name="Karasova D."/>
            <person name="Kubasova T."/>
            <person name="Cizek A."/>
            <person name="Rychlik I."/>
        </authorList>
    </citation>
    <scope>NUCLEOTIDE SEQUENCE [LARGE SCALE GENOMIC DNA]</scope>
    <source>
        <strain evidence="4">An144</strain>
    </source>
</reference>
<feature type="transmembrane region" description="Helical" evidence="1">
    <location>
        <begin position="151"/>
        <end position="170"/>
    </location>
</feature>
<feature type="transmembrane region" description="Helical" evidence="1">
    <location>
        <begin position="20"/>
        <end position="37"/>
    </location>
</feature>
<proteinExistence type="predicted"/>
<comment type="caution">
    <text evidence="3">The sequence shown here is derived from an EMBL/GenBank/DDBJ whole genome shotgun (WGS) entry which is preliminary data.</text>
</comment>
<keyword evidence="1" id="KW-0812">Transmembrane</keyword>
<dbReference type="GeneID" id="60872711"/>
<reference evidence="3" key="2">
    <citation type="journal article" date="2018" name="BMC Genomics">
        <title>Whole genome sequencing and function prediction of 133 gut anaerobes isolated from chicken caecum in pure cultures.</title>
        <authorList>
            <person name="Medvecky M."/>
            <person name="Cejkova D."/>
            <person name="Polansky O."/>
            <person name="Karasova D."/>
            <person name="Kubasova T."/>
            <person name="Cizek A."/>
            <person name="Rychlik I."/>
        </authorList>
    </citation>
    <scope>NUCLEOTIDE SEQUENCE</scope>
    <source>
        <strain evidence="3">An144</strain>
    </source>
</reference>
<evidence type="ECO:0008006" key="5">
    <source>
        <dbReference type="Google" id="ProtNLM"/>
    </source>
</evidence>
<name>A0A0I9WQS0_9ENTE</name>
<evidence type="ECO:0000256" key="1">
    <source>
        <dbReference type="SAM" id="Phobius"/>
    </source>
</evidence>
<evidence type="ECO:0000313" key="4">
    <source>
        <dbReference type="Proteomes" id="UP000196074"/>
    </source>
</evidence>
<keyword evidence="1" id="KW-0472">Membrane</keyword>
<reference evidence="2" key="3">
    <citation type="submission" date="2023-03" db="EMBL/GenBank/DDBJ databases">
        <authorList>
            <person name="Shen W."/>
            <person name="Cai J."/>
        </authorList>
    </citation>
    <scope>NUCLEOTIDE SEQUENCE</scope>
    <source>
        <strain evidence="2">B245-2</strain>
    </source>
</reference>
<keyword evidence="1" id="KW-1133">Transmembrane helix</keyword>